<dbReference type="Proteomes" id="UP000740883">
    <property type="component" value="Unassembled WGS sequence"/>
</dbReference>
<organism evidence="1 2">
    <name type="scientific">Nosema granulosis</name>
    <dbReference type="NCBI Taxonomy" id="83296"/>
    <lineage>
        <taxon>Eukaryota</taxon>
        <taxon>Fungi</taxon>
        <taxon>Fungi incertae sedis</taxon>
        <taxon>Microsporidia</taxon>
        <taxon>Nosematidae</taxon>
        <taxon>Nosema</taxon>
    </lineage>
</organism>
<keyword evidence="2" id="KW-1185">Reference proteome</keyword>
<comment type="caution">
    <text evidence="1">The sequence shown here is derived from an EMBL/GenBank/DDBJ whole genome shotgun (WGS) entry which is preliminary data.</text>
</comment>
<accession>A0A9P6KZT7</accession>
<protein>
    <submittedName>
        <fullName evidence="1">Uncharacterized protein</fullName>
    </submittedName>
</protein>
<dbReference type="EMBL" id="SBJO01000005">
    <property type="protein sequence ID" value="KAF9764896.1"/>
    <property type="molecule type" value="Genomic_DNA"/>
</dbReference>
<reference evidence="1 2" key="1">
    <citation type="journal article" date="2020" name="Genome Biol. Evol.">
        <title>Comparative genomics of strictly vertically transmitted, feminizing microsporidia endosymbionts of amphipod crustaceans.</title>
        <authorList>
            <person name="Cormier A."/>
            <person name="Chebbi M.A."/>
            <person name="Giraud I."/>
            <person name="Wattier R."/>
            <person name="Teixeira M."/>
            <person name="Gilbert C."/>
            <person name="Rigaud T."/>
            <person name="Cordaux R."/>
        </authorList>
    </citation>
    <scope>NUCLEOTIDE SEQUENCE [LARGE SCALE GENOMIC DNA]</scope>
    <source>
        <strain evidence="1 2">Ou3-Ou53</strain>
    </source>
</reference>
<evidence type="ECO:0000313" key="2">
    <source>
        <dbReference type="Proteomes" id="UP000740883"/>
    </source>
</evidence>
<evidence type="ECO:0000313" key="1">
    <source>
        <dbReference type="EMBL" id="KAF9764896.1"/>
    </source>
</evidence>
<proteinExistence type="predicted"/>
<sequence length="309" mass="36327">MLKRYGSGIFLLVAITFFFGSIFEKLLIETRDVLLNNYFCSRTDTSYNVSVQYSEDKTEIFDKIKLKELYSYKKFVEILELNYKHRLLDSILEKVKNRTGFNFKIDPKLKICGFYNTNDVFSEAYAFSGEIKDMKLVDILTSSDIGWKTPGDQDEDLVYILIFLFMKGYFSRHHTFVFYTNFIAIYNFKTTGLFRLDINYKKIFDIDLPEDKNVYIGKAFVAKDKITVIYSNDNSKTYDFSEFSSFSNSIARSLKKEHNLEIKQHLYTGDFLKLKNYIDANVLRSDKNFMEKLSKLKTISAVKKLLKKN</sequence>
<name>A0A9P6KZT7_9MICR</name>
<dbReference type="AlphaFoldDB" id="A0A9P6KZT7"/>
<gene>
    <name evidence="1" type="ORF">NGRA_0158</name>
</gene>